<dbReference type="Pfam" id="PF13617">
    <property type="entry name" value="Lipoprotein_19"/>
    <property type="match status" value="1"/>
</dbReference>
<dbReference type="Proteomes" id="UP000433652">
    <property type="component" value="Unassembled WGS sequence"/>
</dbReference>
<evidence type="ECO:0000313" key="1">
    <source>
        <dbReference type="EMBL" id="MXO59158.1"/>
    </source>
</evidence>
<keyword evidence="2" id="KW-1185">Reference proteome</keyword>
<dbReference type="OrthoDB" id="7428332at2"/>
<dbReference type="RefSeq" id="WP_159793819.1">
    <property type="nucleotide sequence ID" value="NZ_WTYM01000033.1"/>
</dbReference>
<proteinExistence type="predicted"/>
<accession>A0A6I4SUM9</accession>
<name>A0A6I4SUM9_9SPHN</name>
<gene>
    <name evidence="1" type="ORF">GRI89_06350</name>
</gene>
<organism evidence="1 2">
    <name type="scientific">Croceibacterium salegens</name>
    <dbReference type="NCBI Taxonomy" id="1737568"/>
    <lineage>
        <taxon>Bacteria</taxon>
        <taxon>Pseudomonadati</taxon>
        <taxon>Pseudomonadota</taxon>
        <taxon>Alphaproteobacteria</taxon>
        <taxon>Sphingomonadales</taxon>
        <taxon>Erythrobacteraceae</taxon>
        <taxon>Croceibacterium</taxon>
    </lineage>
</organism>
<sequence length="53" mass="5692">MVVLGSMLTGGCISVNAPSEPIVIELNINIKQEVIYRLAEDAGNTIDENADIF</sequence>
<dbReference type="EMBL" id="WTYM01000033">
    <property type="protein sequence ID" value="MXO59158.1"/>
    <property type="molecule type" value="Genomic_DNA"/>
</dbReference>
<reference evidence="1 2" key="1">
    <citation type="submission" date="2019-12" db="EMBL/GenBank/DDBJ databases">
        <title>Genomic-based taxomic classification of the family Erythrobacteraceae.</title>
        <authorList>
            <person name="Xu L."/>
        </authorList>
    </citation>
    <scope>NUCLEOTIDE SEQUENCE [LARGE SCALE GENOMIC DNA]</scope>
    <source>
        <strain evidence="1 2">MCCC 1K01500</strain>
    </source>
</reference>
<comment type="caution">
    <text evidence="1">The sequence shown here is derived from an EMBL/GenBank/DDBJ whole genome shotgun (WGS) entry which is preliminary data.</text>
</comment>
<dbReference type="AlphaFoldDB" id="A0A6I4SUM9"/>
<keyword evidence="1" id="KW-0449">Lipoprotein</keyword>
<protein>
    <submittedName>
        <fullName evidence="1">YnbE family lipoprotein</fullName>
    </submittedName>
</protein>
<dbReference type="InterPro" id="IPR025985">
    <property type="entry name" value="YnbE"/>
</dbReference>
<evidence type="ECO:0000313" key="2">
    <source>
        <dbReference type="Proteomes" id="UP000433652"/>
    </source>
</evidence>